<dbReference type="InterPro" id="IPR020616">
    <property type="entry name" value="Thiolase_N"/>
</dbReference>
<dbReference type="Proteomes" id="UP000255167">
    <property type="component" value="Unassembled WGS sequence"/>
</dbReference>
<organism evidence="8 9">
    <name type="scientific">Klebsiella pneumoniae</name>
    <dbReference type="NCBI Taxonomy" id="573"/>
    <lineage>
        <taxon>Bacteria</taxon>
        <taxon>Pseudomonadati</taxon>
        <taxon>Pseudomonadota</taxon>
        <taxon>Gammaproteobacteria</taxon>
        <taxon>Enterobacterales</taxon>
        <taxon>Enterobacteriaceae</taxon>
        <taxon>Klebsiella/Raoultella group</taxon>
        <taxon>Klebsiella</taxon>
        <taxon>Klebsiella pneumoniae complex</taxon>
    </lineage>
</organism>
<dbReference type="InterPro" id="IPR002155">
    <property type="entry name" value="Thiolase"/>
</dbReference>
<dbReference type="EC" id="2.3.1.16" evidence="4"/>
<gene>
    <name evidence="8" type="primary">thlA_1</name>
    <name evidence="8" type="ORF">NCTC9617_00849</name>
</gene>
<evidence type="ECO:0000256" key="2">
    <source>
        <dbReference type="ARBA" id="ARBA00022679"/>
    </source>
</evidence>
<dbReference type="GO" id="GO:0006635">
    <property type="term" value="P:fatty acid beta-oxidation"/>
    <property type="evidence" value="ECO:0007669"/>
    <property type="project" value="TreeGrafter"/>
</dbReference>
<dbReference type="Pfam" id="PF00108">
    <property type="entry name" value="Thiolase_N"/>
    <property type="match status" value="1"/>
</dbReference>
<feature type="domain" description="Thiolase N-terminal" evidence="6">
    <location>
        <begin position="29"/>
        <end position="163"/>
    </location>
</feature>
<sequence length="296" mass="31947">MPIYHITGLSALLALFISLSASIWLQHLRKARDGYRMGHGELEDGLISILTWPEGPYHNGITAENVAQRFGITREAMDDFAWSSQQKALKAIAEGRFREQILALEVPDGKKATRLFATDEHPRDTPREKLATLRPAFKADGVVTAANSSGINDGAAALVMMTRQQAEKRGLTPRMRIRGWAVAGCGAEIMGFGPSPATRRLMDRLNIDVQSIDLIELNEAFAAQALAVMNDLRLDPARVNVNGGAIALGHPVGASGAILPVKLMYEMARSGARTGLVTMCIGGGQGISMLFEREGA</sequence>
<dbReference type="GO" id="GO:0010124">
    <property type="term" value="P:phenylacetate catabolic process"/>
    <property type="evidence" value="ECO:0007669"/>
    <property type="project" value="TreeGrafter"/>
</dbReference>
<comment type="similarity">
    <text evidence="1 5">Belongs to the thiolase-like superfamily. Thiolase family.</text>
</comment>
<dbReference type="NCBIfam" id="TIGR01930">
    <property type="entry name" value="AcCoA-C-Actrans"/>
    <property type="match status" value="1"/>
</dbReference>
<evidence type="ECO:0000256" key="1">
    <source>
        <dbReference type="ARBA" id="ARBA00010982"/>
    </source>
</evidence>
<name>A0A060VHR7_KLEPN</name>
<dbReference type="GO" id="GO:0003988">
    <property type="term" value="F:acetyl-CoA C-acyltransferase activity"/>
    <property type="evidence" value="ECO:0007669"/>
    <property type="project" value="UniProtKB-EC"/>
</dbReference>
<dbReference type="CDD" id="cd00751">
    <property type="entry name" value="thiolase"/>
    <property type="match status" value="1"/>
</dbReference>
<keyword evidence="2 5" id="KW-0808">Transferase</keyword>
<accession>A0A060VHR7</accession>
<dbReference type="Gene3D" id="3.40.47.10">
    <property type="match status" value="2"/>
</dbReference>
<dbReference type="PROSITE" id="PS00737">
    <property type="entry name" value="THIOLASE_2"/>
    <property type="match status" value="1"/>
</dbReference>
<dbReference type="InterPro" id="IPR020610">
    <property type="entry name" value="Thiolase_AS"/>
</dbReference>
<evidence type="ECO:0000256" key="5">
    <source>
        <dbReference type="RuleBase" id="RU003557"/>
    </source>
</evidence>
<dbReference type="PROSITE" id="PS00099">
    <property type="entry name" value="THIOLASE_3"/>
    <property type="match status" value="1"/>
</dbReference>
<dbReference type="SUPFAM" id="SSF53901">
    <property type="entry name" value="Thiolase-like"/>
    <property type="match status" value="2"/>
</dbReference>
<dbReference type="AlphaFoldDB" id="A0A060VHR7"/>
<dbReference type="InterPro" id="IPR016039">
    <property type="entry name" value="Thiolase-like"/>
</dbReference>
<protein>
    <recommendedName>
        <fullName evidence="4">acetyl-CoA C-acyltransferase</fullName>
        <ecNumber evidence="4">2.3.1.16</ecNumber>
    </recommendedName>
</protein>
<keyword evidence="3 5" id="KW-0012">Acyltransferase</keyword>
<evidence type="ECO:0000313" key="8">
    <source>
        <dbReference type="EMBL" id="STW39327.1"/>
    </source>
</evidence>
<reference evidence="8 9" key="1">
    <citation type="submission" date="2018-06" db="EMBL/GenBank/DDBJ databases">
        <authorList>
            <consortium name="Pathogen Informatics"/>
            <person name="Doyle S."/>
        </authorList>
    </citation>
    <scope>NUCLEOTIDE SEQUENCE [LARGE SCALE GENOMIC DNA]</scope>
    <source>
        <strain evidence="8 9">NCTC9617</strain>
    </source>
</reference>
<dbReference type="InterPro" id="IPR050215">
    <property type="entry name" value="Thiolase-like_sf_Thiolase"/>
</dbReference>
<dbReference type="GO" id="GO:0005737">
    <property type="term" value="C:cytoplasm"/>
    <property type="evidence" value="ECO:0007669"/>
    <property type="project" value="UniProtKB-ARBA"/>
</dbReference>
<feature type="domain" description="Thiolase C-terminal" evidence="7">
    <location>
        <begin position="172"/>
        <end position="293"/>
    </location>
</feature>
<dbReference type="PANTHER" id="PTHR43853">
    <property type="entry name" value="3-KETOACYL-COA THIOLASE, PEROXISOMAL"/>
    <property type="match status" value="1"/>
</dbReference>
<evidence type="ECO:0000256" key="4">
    <source>
        <dbReference type="ARBA" id="ARBA00024073"/>
    </source>
</evidence>
<dbReference type="InterPro" id="IPR020613">
    <property type="entry name" value="Thiolase_CS"/>
</dbReference>
<evidence type="ECO:0000256" key="3">
    <source>
        <dbReference type="ARBA" id="ARBA00023315"/>
    </source>
</evidence>
<dbReference type="Pfam" id="PF02803">
    <property type="entry name" value="Thiolase_C"/>
    <property type="match status" value="1"/>
</dbReference>
<dbReference type="EMBL" id="UGNC01000004">
    <property type="protein sequence ID" value="STW39327.1"/>
    <property type="molecule type" value="Genomic_DNA"/>
</dbReference>
<evidence type="ECO:0000313" key="9">
    <source>
        <dbReference type="Proteomes" id="UP000255167"/>
    </source>
</evidence>
<evidence type="ECO:0000259" key="7">
    <source>
        <dbReference type="Pfam" id="PF02803"/>
    </source>
</evidence>
<proteinExistence type="inferred from homology"/>
<evidence type="ECO:0000259" key="6">
    <source>
        <dbReference type="Pfam" id="PF00108"/>
    </source>
</evidence>
<dbReference type="InterPro" id="IPR020617">
    <property type="entry name" value="Thiolase_C"/>
</dbReference>
<dbReference type="PANTHER" id="PTHR43853:SF2">
    <property type="entry name" value="3-OXOADIPYL-COA_3-OXO-5,6-DEHYDROSUBERYL-COA THIOLASE"/>
    <property type="match status" value="1"/>
</dbReference>